<dbReference type="RefSeq" id="WP_166697724.1">
    <property type="nucleotide sequence ID" value="NZ_JAAQTL010000001.1"/>
</dbReference>
<organism evidence="2 3">
    <name type="scientific">Luteibacter yeojuensis</name>
    <dbReference type="NCBI Taxonomy" id="345309"/>
    <lineage>
        <taxon>Bacteria</taxon>
        <taxon>Pseudomonadati</taxon>
        <taxon>Pseudomonadota</taxon>
        <taxon>Gammaproteobacteria</taxon>
        <taxon>Lysobacterales</taxon>
        <taxon>Rhodanobacteraceae</taxon>
        <taxon>Luteibacter</taxon>
    </lineage>
</organism>
<dbReference type="Proteomes" id="UP000518878">
    <property type="component" value="Unassembled WGS sequence"/>
</dbReference>
<name>A0A7X5QRB2_9GAMM</name>
<comment type="caution">
    <text evidence="2">The sequence shown here is derived from an EMBL/GenBank/DDBJ whole genome shotgun (WGS) entry which is preliminary data.</text>
</comment>
<evidence type="ECO:0000313" key="3">
    <source>
        <dbReference type="Proteomes" id="UP000518878"/>
    </source>
</evidence>
<gene>
    <name evidence="2" type="ORF">HBF32_00705</name>
</gene>
<keyword evidence="3" id="KW-1185">Reference proteome</keyword>
<protein>
    <recommendedName>
        <fullName evidence="4">Lipoprotein</fullName>
    </recommendedName>
</protein>
<dbReference type="PROSITE" id="PS51257">
    <property type="entry name" value="PROKAR_LIPOPROTEIN"/>
    <property type="match status" value="1"/>
</dbReference>
<accession>A0A7X5QRB2</accession>
<sequence>MQYRVGFAPVYAIAAAALALGSTACSSSGNGDGGSTSSGDMPSVHLEQTIVMLSGGRPQEEATYRQMLADCQAAGTPTTPVPAGDVAKIGRKKLVETIEAERASRRIDAWKVDATAPCQFRLVHSGEQEIQTADGKSYRIDLATNQGDVQDLGAPQPREAVDDGDLDAAARATGWKRGGESQVQGQRCESWTAPTGDRYCVWTGGTKWGFSRAGINALDGDGITSDGAIVLQATPPSTGFGWAVQTDSFTVGKAADESTFAVPSGARIAASD</sequence>
<proteinExistence type="predicted"/>
<evidence type="ECO:0000256" key="1">
    <source>
        <dbReference type="SAM" id="SignalP"/>
    </source>
</evidence>
<evidence type="ECO:0000313" key="2">
    <source>
        <dbReference type="EMBL" id="NID13987.1"/>
    </source>
</evidence>
<feature type="signal peptide" evidence="1">
    <location>
        <begin position="1"/>
        <end position="27"/>
    </location>
</feature>
<feature type="chain" id="PRO_5031178643" description="Lipoprotein" evidence="1">
    <location>
        <begin position="28"/>
        <end position="272"/>
    </location>
</feature>
<keyword evidence="1" id="KW-0732">Signal</keyword>
<evidence type="ECO:0008006" key="4">
    <source>
        <dbReference type="Google" id="ProtNLM"/>
    </source>
</evidence>
<reference evidence="2 3" key="1">
    <citation type="journal article" date="2006" name="Int. J. Syst. Evol. Microbiol.">
        <title>Dyella yeojuensis sp. nov., isolated from greenhouse soil in Korea.</title>
        <authorList>
            <person name="Kim B.Y."/>
            <person name="Weon H.Y."/>
            <person name="Lee K.H."/>
            <person name="Seok S.J."/>
            <person name="Kwon S.W."/>
            <person name="Go S.J."/>
            <person name="Stackebrandt E."/>
        </authorList>
    </citation>
    <scope>NUCLEOTIDE SEQUENCE [LARGE SCALE GENOMIC DNA]</scope>
    <source>
        <strain evidence="2 3">DSM 17673</strain>
    </source>
</reference>
<dbReference type="AlphaFoldDB" id="A0A7X5QRB2"/>
<dbReference type="EMBL" id="JAAQTL010000001">
    <property type="protein sequence ID" value="NID13987.1"/>
    <property type="molecule type" value="Genomic_DNA"/>
</dbReference>